<accession>A0A217EQT3</accession>
<dbReference type="Proteomes" id="UP000224660">
    <property type="component" value="Segment"/>
</dbReference>
<proteinExistence type="predicted"/>
<name>A0A217EQT3_9CAUD</name>
<gene>
    <name evidence="1" type="ORF">Goe2_c17800</name>
</gene>
<dbReference type="GO" id="GO:0016740">
    <property type="term" value="F:transferase activity"/>
    <property type="evidence" value="ECO:0007669"/>
    <property type="project" value="UniProtKB-KW"/>
</dbReference>
<sequence>MAKVVPYRGKIEKVRRAVPTPPKYNFEDALQNDIDNLCSATGLGEREAVQMADDFYRKYPALIEHVRSTEFLTRGR</sequence>
<evidence type="ECO:0000313" key="1">
    <source>
        <dbReference type="EMBL" id="APZ82414.1"/>
    </source>
</evidence>
<evidence type="ECO:0000313" key="2">
    <source>
        <dbReference type="Proteomes" id="UP000224660"/>
    </source>
</evidence>
<keyword evidence="1" id="KW-0808">Transferase</keyword>
<organism evidence="1 2">
    <name type="scientific">Bacillus phage vB_BsuM-Goe2</name>
    <dbReference type="NCBI Taxonomy" id="1933062"/>
    <lineage>
        <taxon>Viruses</taxon>
        <taxon>Duplodnaviria</taxon>
        <taxon>Heunggongvirae</taxon>
        <taxon>Uroviricota</taxon>
        <taxon>Caudoviricetes</taxon>
        <taxon>Herelleviridae</taxon>
        <taxon>Spounavirinae</taxon>
        <taxon>Okubovirus</taxon>
        <taxon>Okubovirus camphawk</taxon>
    </lineage>
</organism>
<reference evidence="1 2" key="1">
    <citation type="journal article" date="2017" name="Viruses">
        <title>Characterization of Bacillus subtilis Viruses vB_BsuM-Goe2 and vB_BsuM-Goe3.</title>
        <authorList>
            <person name="Willms I.M."/>
            <person name="Hoppert M."/>
            <person name="Hertel R."/>
        </authorList>
    </citation>
    <scope>NUCLEOTIDE SEQUENCE [LARGE SCALE GENOMIC DNA]</scope>
</reference>
<protein>
    <submittedName>
        <fullName evidence="1">Nucleotidyl transferase</fullName>
    </submittedName>
</protein>
<dbReference type="EMBL" id="KY368639">
    <property type="protein sequence ID" value="APZ82414.1"/>
    <property type="molecule type" value="Genomic_DNA"/>
</dbReference>